<evidence type="ECO:0000256" key="1">
    <source>
        <dbReference type="SAM" id="SignalP"/>
    </source>
</evidence>
<keyword evidence="1" id="KW-0732">Signal</keyword>
<organism evidence="2 3">
    <name type="scientific">Nibribacter koreensis</name>
    <dbReference type="NCBI Taxonomy" id="1084519"/>
    <lineage>
        <taxon>Bacteria</taxon>
        <taxon>Pseudomonadati</taxon>
        <taxon>Bacteroidota</taxon>
        <taxon>Cytophagia</taxon>
        <taxon>Cytophagales</taxon>
        <taxon>Hymenobacteraceae</taxon>
        <taxon>Nibribacter</taxon>
    </lineage>
</organism>
<comment type="caution">
    <text evidence="2">The sequence shown here is derived from an EMBL/GenBank/DDBJ whole genome shotgun (WGS) entry which is preliminary data.</text>
</comment>
<name>A0ABP8FWY0_9BACT</name>
<gene>
    <name evidence="2" type="ORF">GCM10023183_31950</name>
</gene>
<accession>A0ABP8FWY0</accession>
<evidence type="ECO:0000313" key="2">
    <source>
        <dbReference type="EMBL" id="GAA4312753.1"/>
    </source>
</evidence>
<proteinExistence type="predicted"/>
<dbReference type="EMBL" id="BAABGX010000003">
    <property type="protein sequence ID" value="GAA4312753.1"/>
    <property type="molecule type" value="Genomic_DNA"/>
</dbReference>
<feature type="signal peptide" evidence="1">
    <location>
        <begin position="1"/>
        <end position="22"/>
    </location>
</feature>
<protein>
    <submittedName>
        <fullName evidence="2">Uncharacterized protein</fullName>
    </submittedName>
</protein>
<dbReference type="RefSeq" id="WP_345168370.1">
    <property type="nucleotide sequence ID" value="NZ_BAABGX010000003.1"/>
</dbReference>
<dbReference type="Proteomes" id="UP001501844">
    <property type="component" value="Unassembled WGS sequence"/>
</dbReference>
<evidence type="ECO:0000313" key="3">
    <source>
        <dbReference type="Proteomes" id="UP001501844"/>
    </source>
</evidence>
<feature type="chain" id="PRO_5045517053" evidence="1">
    <location>
        <begin position="23"/>
        <end position="181"/>
    </location>
</feature>
<keyword evidence="3" id="KW-1185">Reference proteome</keyword>
<sequence length="181" mass="20043">MRFLKAFVLLALLVSTFTSSFAQTTPTDAPKPWVQTSFHGLSLLAPMALQKMEIPVAPEQKAMFHSMEAHMGNGGDYMIYSMYMHAKTTQVSIQGSLQGAIQNAVTQLQGTDFQIEFMELNQEKSALLATATFTRGTDKMIVKGYGFTDQKGKAYIVAGFGEDNLKMHNTFTRLLTSIKVQ</sequence>
<reference evidence="3" key="1">
    <citation type="journal article" date="2019" name="Int. J. Syst. Evol. Microbiol.">
        <title>The Global Catalogue of Microorganisms (GCM) 10K type strain sequencing project: providing services to taxonomists for standard genome sequencing and annotation.</title>
        <authorList>
            <consortium name="The Broad Institute Genomics Platform"/>
            <consortium name="The Broad Institute Genome Sequencing Center for Infectious Disease"/>
            <person name="Wu L."/>
            <person name="Ma J."/>
        </authorList>
    </citation>
    <scope>NUCLEOTIDE SEQUENCE [LARGE SCALE GENOMIC DNA]</scope>
    <source>
        <strain evidence="3">JCM 17917</strain>
    </source>
</reference>